<dbReference type="Proteomes" id="UP000499080">
    <property type="component" value="Unassembled WGS sequence"/>
</dbReference>
<accession>A0A4Y2ACQ4</accession>
<feature type="non-terminal residue" evidence="3">
    <location>
        <position position="1"/>
    </location>
</feature>
<dbReference type="CDD" id="cd00112">
    <property type="entry name" value="LDLa"/>
    <property type="match status" value="1"/>
</dbReference>
<proteinExistence type="predicted"/>
<evidence type="ECO:0000256" key="2">
    <source>
        <dbReference type="PROSITE-ProRule" id="PRU00124"/>
    </source>
</evidence>
<dbReference type="InterPro" id="IPR036055">
    <property type="entry name" value="LDL_receptor-like_sf"/>
</dbReference>
<dbReference type="SMART" id="SM00192">
    <property type="entry name" value="LDLa"/>
    <property type="match status" value="1"/>
</dbReference>
<dbReference type="EMBL" id="BGPR01080167">
    <property type="protein sequence ID" value="GBL77602.1"/>
    <property type="molecule type" value="Genomic_DNA"/>
</dbReference>
<name>A0A4Y2ACQ4_ARAVE</name>
<gene>
    <name evidence="3" type="ORF">AVEN_223665_1</name>
</gene>
<dbReference type="PROSITE" id="PS01209">
    <property type="entry name" value="LDLRA_1"/>
    <property type="match status" value="1"/>
</dbReference>
<comment type="caution">
    <text evidence="3">The sequence shown here is derived from an EMBL/GenBank/DDBJ whole genome shotgun (WGS) entry which is preliminary data.</text>
</comment>
<evidence type="ECO:0000313" key="4">
    <source>
        <dbReference type="Proteomes" id="UP000499080"/>
    </source>
</evidence>
<dbReference type="Pfam" id="PF00057">
    <property type="entry name" value="Ldl_recept_a"/>
    <property type="match status" value="1"/>
</dbReference>
<dbReference type="SUPFAM" id="SSF57424">
    <property type="entry name" value="LDL receptor-like module"/>
    <property type="match status" value="1"/>
</dbReference>
<protein>
    <submittedName>
        <fullName evidence="3">Uncharacterized protein</fullName>
    </submittedName>
</protein>
<dbReference type="PROSITE" id="PS50068">
    <property type="entry name" value="LDLRA_2"/>
    <property type="match status" value="1"/>
</dbReference>
<dbReference type="InterPro" id="IPR002172">
    <property type="entry name" value="LDrepeatLR_classA_rpt"/>
</dbReference>
<dbReference type="Gene3D" id="4.10.400.10">
    <property type="entry name" value="Low-density Lipoprotein Receptor"/>
    <property type="match status" value="1"/>
</dbReference>
<reference evidence="3 4" key="1">
    <citation type="journal article" date="2019" name="Sci. Rep.">
        <title>Orb-weaving spider Araneus ventricosus genome elucidates the spidroin gene catalogue.</title>
        <authorList>
            <person name="Kono N."/>
            <person name="Nakamura H."/>
            <person name="Ohtoshi R."/>
            <person name="Moran D.A.P."/>
            <person name="Shinohara A."/>
            <person name="Yoshida Y."/>
            <person name="Fujiwara M."/>
            <person name="Mori M."/>
            <person name="Tomita M."/>
            <person name="Arakawa K."/>
        </authorList>
    </citation>
    <scope>NUCLEOTIDE SEQUENCE [LARGE SCALE GENOMIC DNA]</scope>
</reference>
<comment type="caution">
    <text evidence="2">Lacks conserved residue(s) required for the propagation of feature annotation.</text>
</comment>
<dbReference type="AlphaFoldDB" id="A0A4Y2ACQ4"/>
<dbReference type="OrthoDB" id="6417921at2759"/>
<keyword evidence="1 2" id="KW-1015">Disulfide bond</keyword>
<keyword evidence="4" id="KW-1185">Reference proteome</keyword>
<feature type="disulfide bond" evidence="2">
    <location>
        <begin position="31"/>
        <end position="46"/>
    </location>
</feature>
<evidence type="ECO:0000256" key="1">
    <source>
        <dbReference type="ARBA" id="ARBA00023157"/>
    </source>
</evidence>
<sequence length="125" mass="14601">AHRGNCPTHRSFHCGKNINYNDRCIPLSWKCDGWNDCPSGKDEEECNEEYEKLTPALLHKARFRALNWTYQMRNENRPTRKWGPDVGRIAVALYLSNDSNFRGNRSIRDEISYELSLDLLSRLAL</sequence>
<evidence type="ECO:0000313" key="3">
    <source>
        <dbReference type="EMBL" id="GBL77602.1"/>
    </source>
</evidence>
<dbReference type="InterPro" id="IPR023415">
    <property type="entry name" value="LDLR_class-A_CS"/>
</dbReference>
<organism evidence="3 4">
    <name type="scientific">Araneus ventricosus</name>
    <name type="common">Orbweaver spider</name>
    <name type="synonym">Epeira ventricosa</name>
    <dbReference type="NCBI Taxonomy" id="182803"/>
    <lineage>
        <taxon>Eukaryota</taxon>
        <taxon>Metazoa</taxon>
        <taxon>Ecdysozoa</taxon>
        <taxon>Arthropoda</taxon>
        <taxon>Chelicerata</taxon>
        <taxon>Arachnida</taxon>
        <taxon>Araneae</taxon>
        <taxon>Araneomorphae</taxon>
        <taxon>Entelegynae</taxon>
        <taxon>Araneoidea</taxon>
        <taxon>Araneidae</taxon>
        <taxon>Araneus</taxon>
    </lineage>
</organism>